<accession>A0A8E2F940</accession>
<feature type="compositionally biased region" description="Polar residues" evidence="1">
    <location>
        <begin position="182"/>
        <end position="209"/>
    </location>
</feature>
<dbReference type="Proteomes" id="UP000250140">
    <property type="component" value="Unassembled WGS sequence"/>
</dbReference>
<feature type="region of interest" description="Disordered" evidence="1">
    <location>
        <begin position="691"/>
        <end position="725"/>
    </location>
</feature>
<dbReference type="OrthoDB" id="4755622at2759"/>
<feature type="compositionally biased region" description="Basic and acidic residues" evidence="1">
    <location>
        <begin position="914"/>
        <end position="923"/>
    </location>
</feature>
<feature type="region of interest" description="Disordered" evidence="1">
    <location>
        <begin position="503"/>
        <end position="580"/>
    </location>
</feature>
<dbReference type="AlphaFoldDB" id="A0A8E2F940"/>
<feature type="region of interest" description="Disordered" evidence="1">
    <location>
        <begin position="862"/>
        <end position="936"/>
    </location>
</feature>
<feature type="compositionally biased region" description="Polar residues" evidence="1">
    <location>
        <begin position="144"/>
        <end position="155"/>
    </location>
</feature>
<keyword evidence="3" id="KW-1185">Reference proteome</keyword>
<feature type="region of interest" description="Disordered" evidence="1">
    <location>
        <begin position="128"/>
        <end position="280"/>
    </location>
</feature>
<name>A0A8E2F940_9PEZI</name>
<reference evidence="2 3" key="1">
    <citation type="journal article" date="2016" name="Nat. Commun.">
        <title>Ectomycorrhizal ecology is imprinted in the genome of the dominant symbiotic fungus Cenococcum geophilum.</title>
        <authorList>
            <consortium name="DOE Joint Genome Institute"/>
            <person name="Peter M."/>
            <person name="Kohler A."/>
            <person name="Ohm R.A."/>
            <person name="Kuo A."/>
            <person name="Krutzmann J."/>
            <person name="Morin E."/>
            <person name="Arend M."/>
            <person name="Barry K.W."/>
            <person name="Binder M."/>
            <person name="Choi C."/>
            <person name="Clum A."/>
            <person name="Copeland A."/>
            <person name="Grisel N."/>
            <person name="Haridas S."/>
            <person name="Kipfer T."/>
            <person name="LaButti K."/>
            <person name="Lindquist E."/>
            <person name="Lipzen A."/>
            <person name="Maire R."/>
            <person name="Meier B."/>
            <person name="Mihaltcheva S."/>
            <person name="Molinier V."/>
            <person name="Murat C."/>
            <person name="Poggeler S."/>
            <person name="Quandt C.A."/>
            <person name="Sperisen C."/>
            <person name="Tritt A."/>
            <person name="Tisserant E."/>
            <person name="Crous P.W."/>
            <person name="Henrissat B."/>
            <person name="Nehls U."/>
            <person name="Egli S."/>
            <person name="Spatafora J.W."/>
            <person name="Grigoriev I.V."/>
            <person name="Martin F.M."/>
        </authorList>
    </citation>
    <scope>NUCLEOTIDE SEQUENCE [LARGE SCALE GENOMIC DNA]</scope>
    <source>
        <strain evidence="2 3">CBS 207.34</strain>
    </source>
</reference>
<feature type="compositionally biased region" description="Polar residues" evidence="1">
    <location>
        <begin position="691"/>
        <end position="723"/>
    </location>
</feature>
<feature type="compositionally biased region" description="Basic residues" evidence="1">
    <location>
        <begin position="131"/>
        <end position="142"/>
    </location>
</feature>
<dbReference type="EMBL" id="KV748889">
    <property type="protein sequence ID" value="OCL12341.1"/>
    <property type="molecule type" value="Genomic_DNA"/>
</dbReference>
<proteinExistence type="predicted"/>
<sequence length="936" mass="101707">MSATHDQFENVKIHTAKCDICDQRNKQLLRRCRDCGWGVCTPCYQQRNGNLVHRMNLGGSLKIPPGITLVPPAPMISQFQAAPQYGNVALSNLAAPNRSEAGSQPAETTATSAPDIILSVVPDPKLAVPKFSRKGKGKRRARTPSGSESNSNVSEPVQKKSLIKRAYAGKTRVRRMSSSSSENNNLQNAYTPKKTTSGRFAPTKSSSIPSPDAEMADDNDERELEAPRTQLAGPNSESRGRAISSRTGIVNMEGRGFGSSKGASMVRGNLGKEKSKPVTETSTLIAPSMRIPDLGHEDNNTEVVTSPPSNQNRGAYTNIHTVQPHSNMPNADRSVLPEYSYADTSPNTPAALPPGPTGAPLSGAPIFSSGSSRDELCAILGEIYSPGQSPLARGVAALGAGPTIQIPKRISNTALRRTALEFQASIQKAYERKIAIQLPANTDSSAPAQSSTCFSPVPGKLEVVCADAQAAIKDDFDNPFMPQLSPPIGVVYQPAKAFPTGVIKQSSRLQAPKDQPQRKRSSWLSIVLNDDNPGEQIDPGKVTVNTKTMGPNRTPQESHFSQQYDASSKESRPGLEGRGAAMDIEPTNTKNAAPLPLVATPTHSLTTHHPTPTVQTVIDETLDELQTPLEWLNEYQNAELERRIKNKARKLIREFRKENKERARNYRQVATPGGSPWYAGGHHIAHDEFTSTSEPLTNTPAHSQEGSRGQGSFATPTLQTRTPNPFVRRNSVGQAVGQSSPHSPRTKARAQVSAQNMTVESSADEVQRTIIGPKDMLPHSGDTTDEEDWRAMGAELFKRELAFGKMNHRLRDQAWQVDRQRKMDRLRICDKTIAEELQETELVEATLRPQAAAKLWTRASKVAPEDRRDGEQGGVPLNDGGFVGSELLPSHVVLNVEQEGEGSSGLPKRALKRRQVDTAKTEEELGSGPMSMDEQD</sequence>
<feature type="compositionally biased region" description="Acidic residues" evidence="1">
    <location>
        <begin position="214"/>
        <end position="223"/>
    </location>
</feature>
<evidence type="ECO:0000313" key="3">
    <source>
        <dbReference type="Proteomes" id="UP000250140"/>
    </source>
</evidence>
<organism evidence="2 3">
    <name type="scientific">Glonium stellatum</name>
    <dbReference type="NCBI Taxonomy" id="574774"/>
    <lineage>
        <taxon>Eukaryota</taxon>
        <taxon>Fungi</taxon>
        <taxon>Dikarya</taxon>
        <taxon>Ascomycota</taxon>
        <taxon>Pezizomycotina</taxon>
        <taxon>Dothideomycetes</taxon>
        <taxon>Pleosporomycetidae</taxon>
        <taxon>Gloniales</taxon>
        <taxon>Gloniaceae</taxon>
        <taxon>Glonium</taxon>
    </lineage>
</organism>
<evidence type="ECO:0000313" key="2">
    <source>
        <dbReference type="EMBL" id="OCL12341.1"/>
    </source>
</evidence>
<feature type="compositionally biased region" description="Polar residues" evidence="1">
    <location>
        <begin position="543"/>
        <end position="566"/>
    </location>
</feature>
<protein>
    <submittedName>
        <fullName evidence="2">Uncharacterized protein</fullName>
    </submittedName>
</protein>
<evidence type="ECO:0000256" key="1">
    <source>
        <dbReference type="SAM" id="MobiDB-lite"/>
    </source>
</evidence>
<gene>
    <name evidence="2" type="ORF">AOQ84DRAFT_420125</name>
</gene>